<evidence type="ECO:0000313" key="2">
    <source>
        <dbReference type="Proteomes" id="UP000237000"/>
    </source>
</evidence>
<name>A0A2P5D9D5_TREOI</name>
<gene>
    <name evidence="1" type="ORF">TorRG33x02_258330</name>
</gene>
<keyword evidence="2" id="KW-1185">Reference proteome</keyword>
<dbReference type="OrthoDB" id="10470647at2759"/>
<protein>
    <submittedName>
        <fullName evidence="1">Uncharacterized protein</fullName>
    </submittedName>
</protein>
<proteinExistence type="predicted"/>
<accession>A0A2P5D9D5</accession>
<dbReference type="InParanoid" id="A0A2P5D9D5"/>
<sequence length="129" mass="13742">MRMRALDDHVARGVDVDARRVARVGLHEPNDNGDVVGDALKRHGDGAVGLEEVDGAAVVVGEGGGFGLERRVGGGEGDQVLADQPFGVLRVREGGGAPLGEDGAQELLGQLGVRRRRTAVARRWHHRNW</sequence>
<comment type="caution">
    <text evidence="1">The sequence shown here is derived from an EMBL/GenBank/DDBJ whole genome shotgun (WGS) entry which is preliminary data.</text>
</comment>
<dbReference type="Proteomes" id="UP000237000">
    <property type="component" value="Unassembled WGS sequence"/>
</dbReference>
<evidence type="ECO:0000313" key="1">
    <source>
        <dbReference type="EMBL" id="PON69876.1"/>
    </source>
</evidence>
<organism evidence="1 2">
    <name type="scientific">Trema orientale</name>
    <name type="common">Charcoal tree</name>
    <name type="synonym">Celtis orientalis</name>
    <dbReference type="NCBI Taxonomy" id="63057"/>
    <lineage>
        <taxon>Eukaryota</taxon>
        <taxon>Viridiplantae</taxon>
        <taxon>Streptophyta</taxon>
        <taxon>Embryophyta</taxon>
        <taxon>Tracheophyta</taxon>
        <taxon>Spermatophyta</taxon>
        <taxon>Magnoliopsida</taxon>
        <taxon>eudicotyledons</taxon>
        <taxon>Gunneridae</taxon>
        <taxon>Pentapetalae</taxon>
        <taxon>rosids</taxon>
        <taxon>fabids</taxon>
        <taxon>Rosales</taxon>
        <taxon>Cannabaceae</taxon>
        <taxon>Trema</taxon>
    </lineage>
</organism>
<dbReference type="AlphaFoldDB" id="A0A2P5D9D5"/>
<reference evidence="2" key="1">
    <citation type="submission" date="2016-06" db="EMBL/GenBank/DDBJ databases">
        <title>Parallel loss of symbiosis genes in relatives of nitrogen-fixing non-legume Parasponia.</title>
        <authorList>
            <person name="Van Velzen R."/>
            <person name="Holmer R."/>
            <person name="Bu F."/>
            <person name="Rutten L."/>
            <person name="Van Zeijl A."/>
            <person name="Liu W."/>
            <person name="Santuari L."/>
            <person name="Cao Q."/>
            <person name="Sharma T."/>
            <person name="Shen D."/>
            <person name="Roswanjaya Y."/>
            <person name="Wardhani T."/>
            <person name="Kalhor M.S."/>
            <person name="Jansen J."/>
            <person name="Van den Hoogen J."/>
            <person name="Gungor B."/>
            <person name="Hartog M."/>
            <person name="Hontelez J."/>
            <person name="Verver J."/>
            <person name="Yang W.-C."/>
            <person name="Schijlen E."/>
            <person name="Repin R."/>
            <person name="Schilthuizen M."/>
            <person name="Schranz E."/>
            <person name="Heidstra R."/>
            <person name="Miyata K."/>
            <person name="Fedorova E."/>
            <person name="Kohlen W."/>
            <person name="Bisseling T."/>
            <person name="Smit S."/>
            <person name="Geurts R."/>
        </authorList>
    </citation>
    <scope>NUCLEOTIDE SEQUENCE [LARGE SCALE GENOMIC DNA]</scope>
    <source>
        <strain evidence="2">cv. RG33-2</strain>
    </source>
</reference>
<dbReference type="EMBL" id="JXTC01000286">
    <property type="protein sequence ID" value="PON69876.1"/>
    <property type="molecule type" value="Genomic_DNA"/>
</dbReference>